<dbReference type="InterPro" id="IPR013149">
    <property type="entry name" value="ADH-like_C"/>
</dbReference>
<dbReference type="RefSeq" id="WP_053324277.1">
    <property type="nucleotide sequence ID" value="NZ_LHUQ01000090.1"/>
</dbReference>
<dbReference type="PATRIC" id="fig|33995.3.peg.4276"/>
<keyword evidence="1" id="KW-0521">NADP</keyword>
<reference evidence="3" key="1">
    <citation type="submission" date="2015-08" db="EMBL/GenBank/DDBJ databases">
        <title>Draft genome sequence of Komagataeibacter europaeus CECT 8546 a cellulose producer strain from vinegar produced by the traditional method.</title>
        <authorList>
            <person name="Poehlein A."/>
            <person name="Valera M.J."/>
            <person name="Haack F.S."/>
            <person name="Mas A."/>
            <person name="Daniel R."/>
            <person name="Streit W.R."/>
            <person name="Mateo E."/>
        </authorList>
    </citation>
    <scope>NUCLEOTIDE SEQUENCE [LARGE SCALE GENOMIC DNA]</scope>
    <source>
        <strain evidence="3">CECT 8546</strain>
    </source>
</reference>
<dbReference type="InterPro" id="IPR036291">
    <property type="entry name" value="NAD(P)-bd_dom_sf"/>
</dbReference>
<dbReference type="Pfam" id="PF08240">
    <property type="entry name" value="ADH_N"/>
    <property type="match status" value="1"/>
</dbReference>
<dbReference type="SMART" id="SM00829">
    <property type="entry name" value="PKS_ER"/>
    <property type="match status" value="1"/>
</dbReference>
<evidence type="ECO:0000313" key="4">
    <source>
        <dbReference type="Proteomes" id="UP000037566"/>
    </source>
</evidence>
<dbReference type="InterPro" id="IPR051603">
    <property type="entry name" value="Zinc-ADH_QOR/CCCR"/>
</dbReference>
<accession>A0A0M0EBI3</accession>
<gene>
    <name evidence="3" type="ORF">KOEU_38700</name>
</gene>
<dbReference type="PANTHER" id="PTHR44154:SF1">
    <property type="entry name" value="QUINONE OXIDOREDUCTASE"/>
    <property type="match status" value="1"/>
</dbReference>
<dbReference type="Pfam" id="PF00107">
    <property type="entry name" value="ADH_zinc_N"/>
    <property type="match status" value="1"/>
</dbReference>
<dbReference type="SUPFAM" id="SSF50129">
    <property type="entry name" value="GroES-like"/>
    <property type="match status" value="1"/>
</dbReference>
<dbReference type="Gene3D" id="3.90.180.10">
    <property type="entry name" value="Medium-chain alcohol dehydrogenases, catalytic domain"/>
    <property type="match status" value="1"/>
</dbReference>
<sequence>MRAIYYDRQGAADDVLILGNLPTPSPKAGDVLVRVHMSGVNPTDMKARTGFSSAMPYERIIPHQDGAGVIEAVGMGVPASRIGERVWIFEAQAGRAEGTAADYVVVPSANAVPLPATTSYEIGASLGIPALTAHRCLFADGDLKGRRVLVHGGAGVVGSAAIHLAKWAGAWVATTVRKPQHEAIAREAGADLVLNLRGEDVPARIRDATAGKGIDRIVDVNLVENLDLDLDCLANGGVISSYAMRDAADESSIPLLRAMIAGAVFRFVYIYTVPLSAKQAAIIDITACLEAKAYKPVIGLIVPLHRTADSHTALEQGAVTGKVLVRVVD</sequence>
<comment type="caution">
    <text evidence="3">The sequence shown here is derived from an EMBL/GenBank/DDBJ whole genome shotgun (WGS) entry which is preliminary data.</text>
</comment>
<keyword evidence="4" id="KW-1185">Reference proteome</keyword>
<dbReference type="EMBL" id="LHUQ01000090">
    <property type="protein sequence ID" value="KON62642.1"/>
    <property type="molecule type" value="Genomic_DNA"/>
</dbReference>
<feature type="domain" description="Enoyl reductase (ER)" evidence="2">
    <location>
        <begin position="11"/>
        <end position="325"/>
    </location>
</feature>
<dbReference type="CDD" id="cd08253">
    <property type="entry name" value="zeta_crystallin"/>
    <property type="match status" value="1"/>
</dbReference>
<dbReference type="InterPro" id="IPR013154">
    <property type="entry name" value="ADH-like_N"/>
</dbReference>
<organism evidence="3 4">
    <name type="scientific">Komagataeibacter europaeus</name>
    <name type="common">Gluconacetobacter europaeus</name>
    <dbReference type="NCBI Taxonomy" id="33995"/>
    <lineage>
        <taxon>Bacteria</taxon>
        <taxon>Pseudomonadati</taxon>
        <taxon>Pseudomonadota</taxon>
        <taxon>Alphaproteobacteria</taxon>
        <taxon>Acetobacterales</taxon>
        <taxon>Acetobacteraceae</taxon>
        <taxon>Komagataeibacter</taxon>
    </lineage>
</organism>
<dbReference type="AlphaFoldDB" id="A0A0M0EBI3"/>
<proteinExistence type="predicted"/>
<dbReference type="GO" id="GO:0016491">
    <property type="term" value="F:oxidoreductase activity"/>
    <property type="evidence" value="ECO:0007669"/>
    <property type="project" value="InterPro"/>
</dbReference>
<dbReference type="PANTHER" id="PTHR44154">
    <property type="entry name" value="QUINONE OXIDOREDUCTASE"/>
    <property type="match status" value="1"/>
</dbReference>
<dbReference type="OrthoDB" id="7355832at2"/>
<dbReference type="InterPro" id="IPR020843">
    <property type="entry name" value="ER"/>
</dbReference>
<dbReference type="Proteomes" id="UP000037566">
    <property type="component" value="Unassembled WGS sequence"/>
</dbReference>
<name>A0A0M0EBI3_KOMEU</name>
<dbReference type="SUPFAM" id="SSF51735">
    <property type="entry name" value="NAD(P)-binding Rossmann-fold domains"/>
    <property type="match status" value="1"/>
</dbReference>
<evidence type="ECO:0000313" key="3">
    <source>
        <dbReference type="EMBL" id="KON62642.1"/>
    </source>
</evidence>
<evidence type="ECO:0000259" key="2">
    <source>
        <dbReference type="SMART" id="SM00829"/>
    </source>
</evidence>
<dbReference type="InterPro" id="IPR011032">
    <property type="entry name" value="GroES-like_sf"/>
</dbReference>
<evidence type="ECO:0000256" key="1">
    <source>
        <dbReference type="ARBA" id="ARBA00022857"/>
    </source>
</evidence>
<protein>
    <submittedName>
        <fullName evidence="3">Zinc-type alcohol dehydrogenase-like protein</fullName>
    </submittedName>
</protein>
<dbReference type="Gene3D" id="3.40.50.720">
    <property type="entry name" value="NAD(P)-binding Rossmann-like Domain"/>
    <property type="match status" value="1"/>
</dbReference>